<evidence type="ECO:0000313" key="1">
    <source>
        <dbReference type="EMBL" id="XIA19200.1"/>
    </source>
</evidence>
<sequence>MPSTPLSRAEFIAMGELAKARRQLVVNMFGGTKLKFGSASMLSSGKSLLSSGKKLKSGVDKLAKGGSTASKVASVPGMKEAFENFMVECADVENIHDVIEAIGGEVLHELVSEVTPYLGVVTSTVKLAKAGKAVAQDGYNLYKSDEYKNGFRMGDPSAAAEAIQAIIKRDLAQHSVKLGQQTVATGAKIGGLFADFGTATTAAIGVANTLASLGLQLFSLGLDIKDMRAGNKRLAAPNTLDLTVFGECPILGCYLLTCADTSAVANMFVADIGLPGWMDKVELMKKKQMDPLLKIANKNIMGSRLQLEGLSSNKGTHAKKGFFAGIKSKAMKQIGLS</sequence>
<accession>A0AB74UXZ0</accession>
<gene>
    <name evidence="1" type="ORF">ACFYG5_03380</name>
</gene>
<proteinExistence type="predicted"/>
<name>A0AB74UXZ0_9GAMM</name>
<dbReference type="AlphaFoldDB" id="A0AB74UXZ0"/>
<organism evidence="1">
    <name type="scientific">Rhodanobacter sp. FW102-FHT14D07</name>
    <dbReference type="NCBI Taxonomy" id="3351462"/>
    <lineage>
        <taxon>Bacteria</taxon>
        <taxon>Pseudomonadati</taxon>
        <taxon>Pseudomonadota</taxon>
        <taxon>Gammaproteobacteria</taxon>
        <taxon>Lysobacterales</taxon>
        <taxon>Rhodanobacteraceae</taxon>
        <taxon>Rhodanobacter</taxon>
    </lineage>
</organism>
<dbReference type="EMBL" id="CP170721">
    <property type="protein sequence ID" value="XIA19200.1"/>
    <property type="molecule type" value="Genomic_DNA"/>
</dbReference>
<reference evidence="1" key="1">
    <citation type="submission" date="2024-10" db="EMBL/GenBank/DDBJ databases">
        <authorList>
            <person name="Lesea H.P."/>
            <person name="Kuehl J.V."/>
            <person name="Chandonia J.-M."/>
        </authorList>
    </citation>
    <scope>NUCLEOTIDE SEQUENCE</scope>
    <source>
        <strain evidence="1">FW102-FHT14D07</strain>
    </source>
</reference>
<protein>
    <submittedName>
        <fullName evidence="1">Uncharacterized protein</fullName>
    </submittedName>
</protein>
<dbReference type="RefSeq" id="WP_395119621.1">
    <property type="nucleotide sequence ID" value="NZ_CP170721.1"/>
</dbReference>